<dbReference type="Proteomes" id="UP000664164">
    <property type="component" value="Unassembled WGS sequence"/>
</dbReference>
<dbReference type="EMBL" id="JAFNLL010000015">
    <property type="protein sequence ID" value="MBO1267949.1"/>
    <property type="molecule type" value="Genomic_DNA"/>
</dbReference>
<dbReference type="InterPro" id="IPR036397">
    <property type="entry name" value="RNaseH_sf"/>
</dbReference>
<organism evidence="3 4">
    <name type="scientific">Arthrobacter cavernae</name>
    <dbReference type="NCBI Taxonomy" id="2817681"/>
    <lineage>
        <taxon>Bacteria</taxon>
        <taxon>Bacillati</taxon>
        <taxon>Actinomycetota</taxon>
        <taxon>Actinomycetes</taxon>
        <taxon>Micrococcales</taxon>
        <taxon>Micrococcaceae</taxon>
        <taxon>Arthrobacter</taxon>
    </lineage>
</organism>
<keyword evidence="4" id="KW-1185">Reference proteome</keyword>
<evidence type="ECO:0000256" key="1">
    <source>
        <dbReference type="SAM" id="MobiDB-lite"/>
    </source>
</evidence>
<proteinExistence type="predicted"/>
<dbReference type="GO" id="GO:0003676">
    <property type="term" value="F:nucleic acid binding"/>
    <property type="evidence" value="ECO:0007669"/>
    <property type="project" value="InterPro"/>
</dbReference>
<evidence type="ECO:0000313" key="4">
    <source>
        <dbReference type="Proteomes" id="UP000664164"/>
    </source>
</evidence>
<evidence type="ECO:0000313" key="3">
    <source>
        <dbReference type="EMBL" id="MBO1267949.1"/>
    </source>
</evidence>
<dbReference type="PROSITE" id="PS50994">
    <property type="entry name" value="INTEGRASE"/>
    <property type="match status" value="1"/>
</dbReference>
<comment type="caution">
    <text evidence="3">The sequence shown here is derived from an EMBL/GenBank/DDBJ whole genome shotgun (WGS) entry which is preliminary data.</text>
</comment>
<dbReference type="RefSeq" id="WP_207615754.1">
    <property type="nucleotide sequence ID" value="NZ_JAFNLL010000015.1"/>
</dbReference>
<dbReference type="InterPro" id="IPR012337">
    <property type="entry name" value="RNaseH-like_sf"/>
</dbReference>
<feature type="region of interest" description="Disordered" evidence="1">
    <location>
        <begin position="142"/>
        <end position="170"/>
    </location>
</feature>
<gene>
    <name evidence="3" type="ORF">J1902_08175</name>
</gene>
<dbReference type="AlphaFoldDB" id="A0A939HEX3"/>
<dbReference type="SUPFAM" id="SSF53098">
    <property type="entry name" value="Ribonuclease H-like"/>
    <property type="match status" value="1"/>
</dbReference>
<feature type="domain" description="Integrase catalytic" evidence="2">
    <location>
        <begin position="7"/>
        <end position="133"/>
    </location>
</feature>
<dbReference type="GO" id="GO:0015074">
    <property type="term" value="P:DNA integration"/>
    <property type="evidence" value="ECO:0007669"/>
    <property type="project" value="InterPro"/>
</dbReference>
<reference evidence="3" key="1">
    <citation type="submission" date="2021-03" db="EMBL/GenBank/DDBJ databases">
        <title>A new species, PO-11, isolated from a karst cave deposit.</title>
        <authorList>
            <person name="Zhaoxiaoyong W."/>
        </authorList>
    </citation>
    <scope>NUCLEOTIDE SEQUENCE</scope>
    <source>
        <strain evidence="3">PO-11</strain>
    </source>
</reference>
<accession>A0A939HEX3</accession>
<name>A0A939HEX3_9MICC</name>
<protein>
    <recommendedName>
        <fullName evidence="2">Integrase catalytic domain-containing protein</fullName>
    </recommendedName>
</protein>
<feature type="compositionally biased region" description="Low complexity" evidence="1">
    <location>
        <begin position="158"/>
        <end position="170"/>
    </location>
</feature>
<dbReference type="Gene3D" id="3.30.420.10">
    <property type="entry name" value="Ribonuclease H-like superfamily/Ribonuclease H"/>
    <property type="match status" value="1"/>
</dbReference>
<evidence type="ECO:0000259" key="2">
    <source>
        <dbReference type="PROSITE" id="PS50994"/>
    </source>
</evidence>
<dbReference type="InterPro" id="IPR001584">
    <property type="entry name" value="Integrase_cat-core"/>
</dbReference>
<sequence length="170" mass="18345">MSQISKRELAKQLGKSVQCDLWFPHQPLPLGPGQEGKPPVMTSTYSGFVQARMIPIRTTEDLLGGMWDLLQDAAAVLPGLLWDNGPGIGRGKLTEAASAFAGVLGTEIRLLPPRDPESKGMVERMNGFFRRGFMPDGTSWTRMTSTTSSTPGCPRPTPATHAPATAPQRT</sequence>